<gene>
    <name evidence="10" type="ORF">GNI_058100</name>
</gene>
<dbReference type="NCBIfam" id="TIGR00041">
    <property type="entry name" value="DTMP_kinase"/>
    <property type="match status" value="1"/>
</dbReference>
<dbReference type="EMBL" id="AFNH02000441">
    <property type="protein sequence ID" value="EZG69393.1"/>
    <property type="molecule type" value="Genomic_DNA"/>
</dbReference>
<dbReference type="InterPro" id="IPR027417">
    <property type="entry name" value="P-loop_NTPase"/>
</dbReference>
<dbReference type="SUPFAM" id="SSF52540">
    <property type="entry name" value="P-loop containing nucleoside triphosphate hydrolases"/>
    <property type="match status" value="1"/>
</dbReference>
<dbReference type="VEuPathDB" id="CryptoDB:GNI_058100"/>
<dbReference type="RefSeq" id="XP_011130014.1">
    <property type="nucleotide sequence ID" value="XM_011131712.1"/>
</dbReference>
<dbReference type="Pfam" id="PF02223">
    <property type="entry name" value="Thymidylate_kin"/>
    <property type="match status" value="1"/>
</dbReference>
<evidence type="ECO:0000256" key="3">
    <source>
        <dbReference type="ARBA" id="ARBA00022679"/>
    </source>
</evidence>
<dbReference type="GO" id="GO:0005524">
    <property type="term" value="F:ATP binding"/>
    <property type="evidence" value="ECO:0007669"/>
    <property type="project" value="UniProtKB-KW"/>
</dbReference>
<dbReference type="GO" id="GO:0006235">
    <property type="term" value="P:dTTP biosynthetic process"/>
    <property type="evidence" value="ECO:0007669"/>
    <property type="project" value="TreeGrafter"/>
</dbReference>
<dbReference type="GeneID" id="22912137"/>
<dbReference type="GO" id="GO:0006227">
    <property type="term" value="P:dUDP biosynthetic process"/>
    <property type="evidence" value="ECO:0007669"/>
    <property type="project" value="TreeGrafter"/>
</dbReference>
<keyword evidence="11" id="KW-1185">Reference proteome</keyword>
<dbReference type="EC" id="2.7.4.9" evidence="2"/>
<proteinExistence type="inferred from homology"/>
<dbReference type="CDD" id="cd01672">
    <property type="entry name" value="TMPK"/>
    <property type="match status" value="1"/>
</dbReference>
<dbReference type="Gene3D" id="3.40.50.300">
    <property type="entry name" value="P-loop containing nucleotide triphosphate hydrolases"/>
    <property type="match status" value="1"/>
</dbReference>
<evidence type="ECO:0000256" key="1">
    <source>
        <dbReference type="ARBA" id="ARBA00009776"/>
    </source>
</evidence>
<dbReference type="OMA" id="YWHQFDA"/>
<reference evidence="10" key="1">
    <citation type="submission" date="2013-12" db="EMBL/GenBank/DDBJ databases">
        <authorList>
            <person name="Omoto C.K."/>
            <person name="Sibley D."/>
            <person name="Venepally P."/>
            <person name="Hadjithomas M."/>
            <person name="Karamycheva S."/>
            <person name="Brunk B."/>
            <person name="Roos D."/>
            <person name="Caler E."/>
            <person name="Lorenzi H."/>
        </authorList>
    </citation>
    <scope>NUCLEOTIDE SEQUENCE</scope>
</reference>
<feature type="region of interest" description="Disordered" evidence="8">
    <location>
        <begin position="1"/>
        <end position="21"/>
    </location>
</feature>
<feature type="compositionally biased region" description="Polar residues" evidence="8">
    <location>
        <begin position="1"/>
        <end position="10"/>
    </location>
</feature>
<dbReference type="PANTHER" id="PTHR10344:SF1">
    <property type="entry name" value="THYMIDYLATE KINASE"/>
    <property type="match status" value="1"/>
</dbReference>
<evidence type="ECO:0000256" key="4">
    <source>
        <dbReference type="ARBA" id="ARBA00022727"/>
    </source>
</evidence>
<keyword evidence="4" id="KW-0545">Nucleotide biosynthesis</keyword>
<protein>
    <recommendedName>
        <fullName evidence="2">dTMP kinase</fullName>
        <ecNumber evidence="2">2.7.4.9</ecNumber>
    </recommendedName>
</protein>
<comment type="caution">
    <text evidence="10">The sequence shown here is derived from an EMBL/GenBank/DDBJ whole genome shotgun (WGS) entry which is preliminary data.</text>
</comment>
<dbReference type="GO" id="GO:0005634">
    <property type="term" value="C:nucleus"/>
    <property type="evidence" value="ECO:0007669"/>
    <property type="project" value="TreeGrafter"/>
</dbReference>
<dbReference type="GO" id="GO:0005739">
    <property type="term" value="C:mitochondrion"/>
    <property type="evidence" value="ECO:0007669"/>
    <property type="project" value="TreeGrafter"/>
</dbReference>
<organism evidence="10 11">
    <name type="scientific">Gregarina niphandrodes</name>
    <name type="common">Septate eugregarine</name>
    <dbReference type="NCBI Taxonomy" id="110365"/>
    <lineage>
        <taxon>Eukaryota</taxon>
        <taxon>Sar</taxon>
        <taxon>Alveolata</taxon>
        <taxon>Apicomplexa</taxon>
        <taxon>Conoidasida</taxon>
        <taxon>Gregarinasina</taxon>
        <taxon>Eugregarinorida</taxon>
        <taxon>Gregarinidae</taxon>
        <taxon>Gregarina</taxon>
    </lineage>
</organism>
<accession>A0A023B8L3</accession>
<keyword evidence="7" id="KW-0067">ATP-binding</keyword>
<keyword evidence="3 10" id="KW-0808">Transferase</keyword>
<dbReference type="eggNOG" id="KOG3327">
    <property type="taxonomic scope" value="Eukaryota"/>
</dbReference>
<feature type="domain" description="Thymidylate kinase-like" evidence="9">
    <location>
        <begin position="33"/>
        <end position="215"/>
    </location>
</feature>
<dbReference type="Proteomes" id="UP000019763">
    <property type="component" value="Unassembled WGS sequence"/>
</dbReference>
<feature type="compositionally biased region" description="Basic and acidic residues" evidence="8">
    <location>
        <begin position="11"/>
        <end position="21"/>
    </location>
</feature>
<evidence type="ECO:0000256" key="5">
    <source>
        <dbReference type="ARBA" id="ARBA00022741"/>
    </source>
</evidence>
<dbReference type="PANTHER" id="PTHR10344">
    <property type="entry name" value="THYMIDYLATE KINASE"/>
    <property type="match status" value="1"/>
</dbReference>
<name>A0A023B8L3_GRENI</name>
<dbReference type="InterPro" id="IPR018094">
    <property type="entry name" value="Thymidylate_kinase"/>
</dbReference>
<dbReference type="GO" id="GO:0006233">
    <property type="term" value="P:dTDP biosynthetic process"/>
    <property type="evidence" value="ECO:0007669"/>
    <property type="project" value="InterPro"/>
</dbReference>
<evidence type="ECO:0000256" key="6">
    <source>
        <dbReference type="ARBA" id="ARBA00022777"/>
    </source>
</evidence>
<evidence type="ECO:0000259" key="9">
    <source>
        <dbReference type="Pfam" id="PF02223"/>
    </source>
</evidence>
<evidence type="ECO:0000256" key="7">
    <source>
        <dbReference type="ARBA" id="ARBA00022840"/>
    </source>
</evidence>
<sequence length="258" mass="29328">MAQENINVTNDSKKLRTCKEDQGERRRGRFIVIEGLDKSGKSTQSSRLAEWLRIEHGLEVISMCFPDRTTEIGHCIDQYLKSKSDISHKAAHLLYSANRWEKQTNIRQALEDGKMVVCDRYAFSGIAYTHGIFNESLSWCMYPDEGLLAPDLVIFLESDPNRNMATRLESGQKERYEDADKQQKVGEAFRAFYGSPGWHTVATGGQSIEQVHEKIKSLVTPIVVRCEHTKACVSNTGKVVELDLPEGLDESWHFLNFV</sequence>
<evidence type="ECO:0000256" key="2">
    <source>
        <dbReference type="ARBA" id="ARBA00012980"/>
    </source>
</evidence>
<evidence type="ECO:0000313" key="10">
    <source>
        <dbReference type="EMBL" id="EZG69393.1"/>
    </source>
</evidence>
<dbReference type="GO" id="GO:0004798">
    <property type="term" value="F:dTMP kinase activity"/>
    <property type="evidence" value="ECO:0007669"/>
    <property type="project" value="UniProtKB-EC"/>
</dbReference>
<keyword evidence="5" id="KW-0547">Nucleotide-binding</keyword>
<dbReference type="InterPro" id="IPR039430">
    <property type="entry name" value="Thymidylate_kin-like_dom"/>
</dbReference>
<evidence type="ECO:0000256" key="8">
    <source>
        <dbReference type="SAM" id="MobiDB-lite"/>
    </source>
</evidence>
<dbReference type="OrthoDB" id="425602at2759"/>
<keyword evidence="6 10" id="KW-0418">Kinase</keyword>
<dbReference type="GO" id="GO:0004550">
    <property type="term" value="F:nucleoside diphosphate kinase activity"/>
    <property type="evidence" value="ECO:0007669"/>
    <property type="project" value="TreeGrafter"/>
</dbReference>
<dbReference type="HAMAP" id="MF_00165">
    <property type="entry name" value="Thymidylate_kinase"/>
    <property type="match status" value="1"/>
</dbReference>
<evidence type="ECO:0000313" key="11">
    <source>
        <dbReference type="Proteomes" id="UP000019763"/>
    </source>
</evidence>
<comment type="similarity">
    <text evidence="1">Belongs to the thymidylate kinase family.</text>
</comment>
<dbReference type="GO" id="GO:0005829">
    <property type="term" value="C:cytosol"/>
    <property type="evidence" value="ECO:0007669"/>
    <property type="project" value="TreeGrafter"/>
</dbReference>
<dbReference type="AlphaFoldDB" id="A0A023B8L3"/>